<dbReference type="GeneID" id="87803116"/>
<dbReference type="Proteomes" id="UP000006002">
    <property type="component" value="Unassembled WGS sequence"/>
</dbReference>
<dbReference type="EMBL" id="AAVO02000008">
    <property type="protein sequence ID" value="EDM87302.1"/>
    <property type="molecule type" value="Genomic_DNA"/>
</dbReference>
<comment type="caution">
    <text evidence="1">The sequence shown here is derived from an EMBL/GenBank/DDBJ whole genome shotgun (WGS) entry which is preliminary data.</text>
</comment>
<gene>
    <name evidence="1" type="ORF">RUMOBE_02207</name>
</gene>
<reference evidence="1 2" key="1">
    <citation type="submission" date="2007-03" db="EMBL/GenBank/DDBJ databases">
        <authorList>
            <person name="Fulton L."/>
            <person name="Clifton S."/>
            <person name="Fulton B."/>
            <person name="Xu J."/>
            <person name="Minx P."/>
            <person name="Pepin K.H."/>
            <person name="Johnson M."/>
            <person name="Thiruvilangam P."/>
            <person name="Bhonagiri V."/>
            <person name="Nash W.E."/>
            <person name="Mardis E.R."/>
            <person name="Wilson R.K."/>
        </authorList>
    </citation>
    <scope>NUCLEOTIDE SEQUENCE [LARGE SCALE GENOMIC DNA]</scope>
    <source>
        <strain evidence="1 2">ATCC 29174</strain>
    </source>
</reference>
<dbReference type="SUPFAM" id="SSF52540">
    <property type="entry name" value="P-loop containing nucleoside triphosphate hydrolases"/>
    <property type="match status" value="1"/>
</dbReference>
<evidence type="ECO:0000313" key="1">
    <source>
        <dbReference type="EMBL" id="EDM87302.1"/>
    </source>
</evidence>
<dbReference type="RefSeq" id="WP_005423732.1">
    <property type="nucleotide sequence ID" value="NZ_CP102265.1"/>
</dbReference>
<dbReference type="Gene3D" id="3.40.50.300">
    <property type="entry name" value="P-loop containing nucleotide triphosphate hydrolases"/>
    <property type="match status" value="1"/>
</dbReference>
<reference evidence="1 2" key="2">
    <citation type="submission" date="2007-04" db="EMBL/GenBank/DDBJ databases">
        <title>Draft genome sequence of Ruminococcus obeum (ATCC 29174).</title>
        <authorList>
            <person name="Sudarsanam P."/>
            <person name="Ley R."/>
            <person name="Guruge J."/>
            <person name="Turnbaugh P.J."/>
            <person name="Mahowald M."/>
            <person name="Liep D."/>
            <person name="Gordon J."/>
        </authorList>
    </citation>
    <scope>NUCLEOTIDE SEQUENCE [LARGE SCALE GENOMIC DNA]</scope>
    <source>
        <strain evidence="1 2">ATCC 29174</strain>
    </source>
</reference>
<dbReference type="InterPro" id="IPR027417">
    <property type="entry name" value="P-loop_NTPase"/>
</dbReference>
<evidence type="ECO:0008006" key="3">
    <source>
        <dbReference type="Google" id="ProtNLM"/>
    </source>
</evidence>
<dbReference type="HOGENOM" id="CLU_3165210_0_0_9"/>
<organism evidence="1 2">
    <name type="scientific">Blautia obeum ATCC 29174</name>
    <dbReference type="NCBI Taxonomy" id="411459"/>
    <lineage>
        <taxon>Bacteria</taxon>
        <taxon>Bacillati</taxon>
        <taxon>Bacillota</taxon>
        <taxon>Clostridia</taxon>
        <taxon>Lachnospirales</taxon>
        <taxon>Lachnospiraceae</taxon>
        <taxon>Blautia</taxon>
    </lineage>
</organism>
<dbReference type="eggNOG" id="COG1132">
    <property type="taxonomic scope" value="Bacteria"/>
</dbReference>
<evidence type="ECO:0000313" key="2">
    <source>
        <dbReference type="Proteomes" id="UP000006002"/>
    </source>
</evidence>
<proteinExistence type="predicted"/>
<name>A5ZT78_9FIRM</name>
<protein>
    <recommendedName>
        <fullName evidence="3">ABC transporter domain-containing protein</fullName>
    </recommendedName>
</protein>
<accession>A5ZT78</accession>
<sequence>MAESEILLLDEITANLDAETEHQVLQALKRASENRIVINILHRVPLK</sequence>
<dbReference type="AlphaFoldDB" id="A5ZT78"/>